<keyword evidence="5 8" id="KW-1133">Transmembrane helix</keyword>
<comment type="similarity">
    <text evidence="8">Belongs to the FtsL family.</text>
</comment>
<dbReference type="GO" id="GO:0043093">
    <property type="term" value="P:FtsZ-dependent cytokinesis"/>
    <property type="evidence" value="ECO:0007669"/>
    <property type="project" value="UniProtKB-UniRule"/>
</dbReference>
<comment type="subcellular location">
    <subcellularLocation>
        <location evidence="8">Cell inner membrane</location>
        <topology evidence="8">Single-pass type II membrane protein</topology>
    </subcellularLocation>
    <subcellularLocation>
        <location evidence="1">Cell membrane</location>
        <topology evidence="1">Single-pass type II membrane protein</topology>
    </subcellularLocation>
    <text evidence="8">Localizes to the division septum where it forms a ring structure.</text>
</comment>
<dbReference type="InterPro" id="IPR011922">
    <property type="entry name" value="Cell_div_FtsL"/>
</dbReference>
<feature type="transmembrane region" description="Helical" evidence="8">
    <location>
        <begin position="54"/>
        <end position="74"/>
    </location>
</feature>
<dbReference type="AlphaFoldDB" id="A0AB39UWI3"/>
<comment type="function">
    <text evidence="8">Essential cell division protein. May link together the upstream cell division proteins, which are predominantly cytoplasmic, with the downstream cell division proteins, which are predominantly periplasmic.</text>
</comment>
<protein>
    <recommendedName>
        <fullName evidence="8 9">Cell division protein FtsL</fullName>
    </recommendedName>
</protein>
<dbReference type="KEGG" id="tcd:AAIA72_00140"/>
<dbReference type="RefSeq" id="WP_369601440.1">
    <property type="nucleotide sequence ID" value="NZ_CP154858.1"/>
</dbReference>
<keyword evidence="7 8" id="KW-0131">Cell cycle</keyword>
<keyword evidence="2 8" id="KW-1003">Cell membrane</keyword>
<feature type="coiled-coil region" evidence="10">
    <location>
        <begin position="77"/>
        <end position="104"/>
    </location>
</feature>
<evidence type="ECO:0000256" key="5">
    <source>
        <dbReference type="ARBA" id="ARBA00022989"/>
    </source>
</evidence>
<keyword evidence="3 8" id="KW-0132">Cell division</keyword>
<dbReference type="EMBL" id="CP154858">
    <property type="protein sequence ID" value="XDT72433.1"/>
    <property type="molecule type" value="Genomic_DNA"/>
</dbReference>
<dbReference type="PANTHER" id="PTHR37479">
    <property type="entry name" value="CELL DIVISION PROTEIN FTSL"/>
    <property type="match status" value="1"/>
</dbReference>
<reference evidence="11" key="1">
    <citation type="submission" date="2024-05" db="EMBL/GenBank/DDBJ databases">
        <title>Genome sequencing of novel strain.</title>
        <authorList>
            <person name="Ganbat D."/>
            <person name="Ganbat S."/>
            <person name="Lee S.-J."/>
        </authorList>
    </citation>
    <scope>NUCLEOTIDE SEQUENCE</scope>
    <source>
        <strain evidence="11">SMD15-11</strain>
    </source>
</reference>
<sequence>MMIRHQPVGATRKQPRTSAVQAVRIRTGAGVETFRNWMQETRQLIGRLLRGKNLVTAGLAALVVVSCFGVIYSASLNRGLYRTLDKLEQERARLDKEWVQLLLEESSWGAPSRIESIAVNKLHMVQPAAREIVLVRKPR</sequence>
<gene>
    <name evidence="8 11" type="primary">ftsL</name>
    <name evidence="11" type="ORF">AAIA72_00140</name>
</gene>
<evidence type="ECO:0000313" key="11">
    <source>
        <dbReference type="EMBL" id="XDT72433.1"/>
    </source>
</evidence>
<evidence type="ECO:0000256" key="1">
    <source>
        <dbReference type="ARBA" id="ARBA00004401"/>
    </source>
</evidence>
<evidence type="ECO:0000256" key="2">
    <source>
        <dbReference type="ARBA" id="ARBA00022475"/>
    </source>
</evidence>
<name>A0AB39UWI3_9GAMM</name>
<dbReference type="Pfam" id="PF04999">
    <property type="entry name" value="FtsL"/>
    <property type="match status" value="1"/>
</dbReference>
<dbReference type="NCBIfam" id="TIGR02209">
    <property type="entry name" value="ftsL_broad"/>
    <property type="match status" value="1"/>
</dbReference>
<evidence type="ECO:0000256" key="6">
    <source>
        <dbReference type="ARBA" id="ARBA00023136"/>
    </source>
</evidence>
<organism evidence="11">
    <name type="scientific">Thermohahella caldifontis</name>
    <dbReference type="NCBI Taxonomy" id="3142973"/>
    <lineage>
        <taxon>Bacteria</taxon>
        <taxon>Pseudomonadati</taxon>
        <taxon>Pseudomonadota</taxon>
        <taxon>Gammaproteobacteria</taxon>
        <taxon>Oceanospirillales</taxon>
        <taxon>Hahellaceae</taxon>
        <taxon>Thermohahella</taxon>
    </lineage>
</organism>
<dbReference type="HAMAP" id="MF_00910">
    <property type="entry name" value="FtsL"/>
    <property type="match status" value="1"/>
</dbReference>
<evidence type="ECO:0000256" key="7">
    <source>
        <dbReference type="ARBA" id="ARBA00023306"/>
    </source>
</evidence>
<keyword evidence="6 8" id="KW-0472">Membrane</keyword>
<accession>A0AB39UWI3</accession>
<evidence type="ECO:0000256" key="8">
    <source>
        <dbReference type="HAMAP-Rule" id="MF_00910"/>
    </source>
</evidence>
<keyword evidence="10" id="KW-0175">Coiled coil</keyword>
<dbReference type="GO" id="GO:0032153">
    <property type="term" value="C:cell division site"/>
    <property type="evidence" value="ECO:0007669"/>
    <property type="project" value="UniProtKB-UniRule"/>
</dbReference>
<keyword evidence="4 8" id="KW-0812">Transmembrane</keyword>
<evidence type="ECO:0000256" key="10">
    <source>
        <dbReference type="SAM" id="Coils"/>
    </source>
</evidence>
<evidence type="ECO:0000256" key="9">
    <source>
        <dbReference type="NCBIfam" id="TIGR02209"/>
    </source>
</evidence>
<evidence type="ECO:0000256" key="3">
    <source>
        <dbReference type="ARBA" id="ARBA00022618"/>
    </source>
</evidence>
<keyword evidence="8" id="KW-0997">Cell inner membrane</keyword>
<proteinExistence type="inferred from homology"/>
<dbReference type="GO" id="GO:0005886">
    <property type="term" value="C:plasma membrane"/>
    <property type="evidence" value="ECO:0007669"/>
    <property type="project" value="UniProtKB-SubCell"/>
</dbReference>
<dbReference type="PANTHER" id="PTHR37479:SF1">
    <property type="entry name" value="CELL DIVISION PROTEIN FTSL"/>
    <property type="match status" value="1"/>
</dbReference>
<evidence type="ECO:0000256" key="4">
    <source>
        <dbReference type="ARBA" id="ARBA00022692"/>
    </source>
</evidence>
<comment type="subunit">
    <text evidence="8">Part of a complex composed of FtsB, FtsL and FtsQ.</text>
</comment>